<dbReference type="PANTHER" id="PTHR10133">
    <property type="entry name" value="DNA POLYMERASE I"/>
    <property type="match status" value="1"/>
</dbReference>
<dbReference type="Gene3D" id="1.20.1060.10">
    <property type="entry name" value="Taq DNA Polymerase, Chain T, domain 4"/>
    <property type="match status" value="1"/>
</dbReference>
<reference evidence="1 2" key="1">
    <citation type="submission" date="2019-05" db="EMBL/GenBank/DDBJ databases">
        <title>Another draft genome of Portunus trituberculatus and its Hox gene families provides insights of decapod evolution.</title>
        <authorList>
            <person name="Jeong J.-H."/>
            <person name="Song I."/>
            <person name="Kim S."/>
            <person name="Choi T."/>
            <person name="Kim D."/>
            <person name="Ryu S."/>
            <person name="Kim W."/>
        </authorList>
    </citation>
    <scope>NUCLEOTIDE SEQUENCE [LARGE SCALE GENOMIC DNA]</scope>
    <source>
        <tissue evidence="1">Muscle</tissue>
    </source>
</reference>
<gene>
    <name evidence="1" type="primary">Poln</name>
    <name evidence="1" type="ORF">E2C01_002994</name>
</gene>
<dbReference type="GO" id="GO:0006302">
    <property type="term" value="P:double-strand break repair"/>
    <property type="evidence" value="ECO:0007669"/>
    <property type="project" value="TreeGrafter"/>
</dbReference>
<dbReference type="GO" id="GO:0003887">
    <property type="term" value="F:DNA-directed DNA polymerase activity"/>
    <property type="evidence" value="ECO:0007669"/>
    <property type="project" value="InterPro"/>
</dbReference>
<dbReference type="InterPro" id="IPR043502">
    <property type="entry name" value="DNA/RNA_pol_sf"/>
</dbReference>
<dbReference type="InterPro" id="IPR002298">
    <property type="entry name" value="DNA_polymerase_A"/>
</dbReference>
<dbReference type="EMBL" id="VSRR010000113">
    <property type="protein sequence ID" value="MPC10361.1"/>
    <property type="molecule type" value="Genomic_DNA"/>
</dbReference>
<dbReference type="PANTHER" id="PTHR10133:SF27">
    <property type="entry name" value="DNA POLYMERASE NU"/>
    <property type="match status" value="1"/>
</dbReference>
<accession>A0A5B7CNE3</accession>
<organism evidence="1 2">
    <name type="scientific">Portunus trituberculatus</name>
    <name type="common">Swimming crab</name>
    <name type="synonym">Neptunus trituberculatus</name>
    <dbReference type="NCBI Taxonomy" id="210409"/>
    <lineage>
        <taxon>Eukaryota</taxon>
        <taxon>Metazoa</taxon>
        <taxon>Ecdysozoa</taxon>
        <taxon>Arthropoda</taxon>
        <taxon>Crustacea</taxon>
        <taxon>Multicrustacea</taxon>
        <taxon>Malacostraca</taxon>
        <taxon>Eumalacostraca</taxon>
        <taxon>Eucarida</taxon>
        <taxon>Decapoda</taxon>
        <taxon>Pleocyemata</taxon>
        <taxon>Brachyura</taxon>
        <taxon>Eubrachyura</taxon>
        <taxon>Portunoidea</taxon>
        <taxon>Portunidae</taxon>
        <taxon>Portuninae</taxon>
        <taxon>Portunus</taxon>
    </lineage>
</organism>
<dbReference type="GO" id="GO:0006261">
    <property type="term" value="P:DNA-templated DNA replication"/>
    <property type="evidence" value="ECO:0007669"/>
    <property type="project" value="InterPro"/>
</dbReference>
<comment type="caution">
    <text evidence="1">The sequence shown here is derived from an EMBL/GenBank/DDBJ whole genome shotgun (WGS) entry which is preliminary data.</text>
</comment>
<proteinExistence type="predicted"/>
<keyword evidence="2" id="KW-1185">Reference proteome</keyword>
<evidence type="ECO:0000313" key="2">
    <source>
        <dbReference type="Proteomes" id="UP000324222"/>
    </source>
</evidence>
<name>A0A5B7CNE3_PORTR</name>
<sequence length="162" mass="18269">MNSEACKIGFDAQESITFLVEKLEIDHREGIGQQPEEEIFKDMEALSLVGAALHTRLVQLSLWTIFLHLEMRITPILAVMELRDIRVDRAILKQTGQKLMLKIEEVEQRCHQVSGSVFNVASHVQLRSVLYQELKLDLKTGIAIPRTTKGQKSTCEAAANIS</sequence>
<dbReference type="SUPFAM" id="SSF56672">
    <property type="entry name" value="DNA/RNA polymerases"/>
    <property type="match status" value="1"/>
</dbReference>
<dbReference type="AlphaFoldDB" id="A0A5B7CNE3"/>
<protein>
    <submittedName>
        <fullName evidence="1">DNA polymerase nu</fullName>
    </submittedName>
</protein>
<dbReference type="Proteomes" id="UP000324222">
    <property type="component" value="Unassembled WGS sequence"/>
</dbReference>
<evidence type="ECO:0000313" key="1">
    <source>
        <dbReference type="EMBL" id="MPC10361.1"/>
    </source>
</evidence>
<dbReference type="OrthoDB" id="2320933at2759"/>